<dbReference type="Gene3D" id="3.90.550.10">
    <property type="entry name" value="Spore Coat Polysaccharide Biosynthesis Protein SpsA, Chain A"/>
    <property type="match status" value="1"/>
</dbReference>
<evidence type="ECO:0000313" key="2">
    <source>
        <dbReference type="EMBL" id="MBD8046870.1"/>
    </source>
</evidence>
<dbReference type="SUPFAM" id="SSF53448">
    <property type="entry name" value="Nucleotide-diphospho-sugar transferases"/>
    <property type="match status" value="1"/>
</dbReference>
<keyword evidence="3" id="KW-1185">Reference proteome</keyword>
<comment type="caution">
    <text evidence="2">The sequence shown here is derived from an EMBL/GenBank/DDBJ whole genome shotgun (WGS) entry which is preliminary data.</text>
</comment>
<protein>
    <recommendedName>
        <fullName evidence="1">Nucleotidyl transferase domain-containing protein</fullName>
    </recommendedName>
</protein>
<proteinExistence type="predicted"/>
<sequence>MDKKGEDLIGIIPSGGLGKRMKPYRALKELTTVGYKTYVINGVEKKIPKVLSEYTIDNMLNSSINNLIVIINENKSELIKFYGDGSQYNTYIAYLCQAIDGRHYGMPVALEQAYP</sequence>
<evidence type="ECO:0000259" key="1">
    <source>
        <dbReference type="Pfam" id="PF00483"/>
    </source>
</evidence>
<dbReference type="Proteomes" id="UP000627166">
    <property type="component" value="Unassembled WGS sequence"/>
</dbReference>
<organism evidence="2 3">
    <name type="scientific">Clostridium faecium</name>
    <dbReference type="NCBI Taxonomy" id="2762223"/>
    <lineage>
        <taxon>Bacteria</taxon>
        <taxon>Bacillati</taxon>
        <taxon>Bacillota</taxon>
        <taxon>Clostridia</taxon>
        <taxon>Eubacteriales</taxon>
        <taxon>Clostridiaceae</taxon>
        <taxon>Clostridium</taxon>
    </lineage>
</organism>
<evidence type="ECO:0000313" key="3">
    <source>
        <dbReference type="Proteomes" id="UP000627166"/>
    </source>
</evidence>
<reference evidence="2 3" key="1">
    <citation type="submission" date="2020-08" db="EMBL/GenBank/DDBJ databases">
        <title>A Genomic Blueprint of the Chicken Gut Microbiome.</title>
        <authorList>
            <person name="Gilroy R."/>
            <person name="Ravi A."/>
            <person name="Getino M."/>
            <person name="Pursley I."/>
            <person name="Horton D.L."/>
            <person name="Alikhan N.-F."/>
            <person name="Baker D."/>
            <person name="Gharbi K."/>
            <person name="Hall N."/>
            <person name="Watson M."/>
            <person name="Adriaenssens E.M."/>
            <person name="Foster-Nyarko E."/>
            <person name="Jarju S."/>
            <person name="Secka A."/>
            <person name="Antonio M."/>
            <person name="Oren A."/>
            <person name="Chaudhuri R."/>
            <person name="La Ragione R.M."/>
            <person name="Hildebrand F."/>
            <person name="Pallen M.J."/>
        </authorList>
    </citation>
    <scope>NUCLEOTIDE SEQUENCE [LARGE SCALE GENOMIC DNA]</scope>
    <source>
        <strain evidence="2 3">N37</strain>
    </source>
</reference>
<name>A0ABR8YRJ2_9CLOT</name>
<dbReference type="EMBL" id="JACSQB010000052">
    <property type="protein sequence ID" value="MBD8046870.1"/>
    <property type="molecule type" value="Genomic_DNA"/>
</dbReference>
<dbReference type="Pfam" id="PF00483">
    <property type="entry name" value="NTP_transferase"/>
    <property type="match status" value="1"/>
</dbReference>
<feature type="domain" description="Nucleotidyl transferase" evidence="1">
    <location>
        <begin position="10"/>
        <end position="97"/>
    </location>
</feature>
<dbReference type="InterPro" id="IPR029044">
    <property type="entry name" value="Nucleotide-diphossugar_trans"/>
</dbReference>
<accession>A0ABR8YRJ2</accession>
<dbReference type="InterPro" id="IPR005835">
    <property type="entry name" value="NTP_transferase_dom"/>
</dbReference>
<gene>
    <name evidence="2" type="ORF">H9637_07415</name>
</gene>